<sequence>MKKIENWLVNLTGEQYLWVLELFVIVVLALGLGMVINRVVDKLEVQAAKTKTVWDDALIEACRRPLIWVVWILGVNFAAGIAAQKMDSGLYDLVDPVNRLALIFLGVMFLTNFISRAERNLVHPDYIAKPMDETTVRAVGKLLRAAVIITGVLIAMQLFGYSISGLLAFGGIGGIAMGFAAKDLLANFFGGLMIYLDRPFSVGDWVRSPDQEIEGTVEDIGWRLTRIRTFDKRPLYIPNAVFANISVENPSRMTNRRIYETIGVRYDDLAQMGPIIEQVKAMLLAHPDIDTNQTMMVNFNKFAASSLDFFIYVFTKTTNWEAYHQVKQDVLLKVADIIAANQAEVAFPTSTLHVPDGIQVNAVKDQ</sequence>
<proteinExistence type="inferred from homology"/>
<evidence type="ECO:0000313" key="12">
    <source>
        <dbReference type="Proteomes" id="UP000005555"/>
    </source>
</evidence>
<name>Q1YRH7_9GAMM</name>
<dbReference type="SUPFAM" id="SSF50182">
    <property type="entry name" value="Sm-like ribonucleoproteins"/>
    <property type="match status" value="1"/>
</dbReference>
<keyword evidence="6 7" id="KW-0472">Membrane</keyword>
<dbReference type="PANTHER" id="PTHR43634:SF2">
    <property type="entry name" value="LOW CONDUCTANCE MECHANOSENSITIVE CHANNEL YNAI"/>
    <property type="match status" value="1"/>
</dbReference>
<gene>
    <name evidence="11" type="ORF">GB2207_03304</name>
</gene>
<dbReference type="HOGENOM" id="CLU_037945_0_0_6"/>
<feature type="transmembrane region" description="Helical" evidence="7">
    <location>
        <begin position="66"/>
        <end position="84"/>
    </location>
</feature>
<organism evidence="11 12">
    <name type="scientific">gamma proteobacterium HTCC2207</name>
    <dbReference type="NCBI Taxonomy" id="314287"/>
    <lineage>
        <taxon>Bacteria</taxon>
        <taxon>Pseudomonadati</taxon>
        <taxon>Pseudomonadota</taxon>
        <taxon>Gammaproteobacteria</taxon>
        <taxon>Cellvibrionales</taxon>
        <taxon>Porticoccaceae</taxon>
        <taxon>SAR92 clade</taxon>
    </lineage>
</organism>
<reference evidence="11 12" key="1">
    <citation type="submission" date="2006-03" db="EMBL/GenBank/DDBJ databases">
        <authorList>
            <person name="Giovannoni S.J."/>
            <person name="Cho J.-C."/>
            <person name="Ferriera S."/>
            <person name="Johnson J."/>
            <person name="Kravitz S."/>
            <person name="Halpern A."/>
            <person name="Remington K."/>
            <person name="Beeson K."/>
            <person name="Tran B."/>
            <person name="Rogers Y.-H."/>
            <person name="Friedman R."/>
            <person name="Venter J.C."/>
        </authorList>
    </citation>
    <scope>NUCLEOTIDE SEQUENCE [LARGE SCALE GENOMIC DNA]</scope>
    <source>
        <strain evidence="11 12">HTCC2207</strain>
    </source>
</reference>
<evidence type="ECO:0000256" key="3">
    <source>
        <dbReference type="ARBA" id="ARBA00022475"/>
    </source>
</evidence>
<dbReference type="InterPro" id="IPR006685">
    <property type="entry name" value="MscS_channel_2nd"/>
</dbReference>
<dbReference type="Pfam" id="PF00924">
    <property type="entry name" value="MS_channel_2nd"/>
    <property type="match status" value="1"/>
</dbReference>
<dbReference type="PANTHER" id="PTHR43634">
    <property type="entry name" value="OW CONDUCTANCE MECHANOSENSITIVE CHANNEL"/>
    <property type="match status" value="1"/>
</dbReference>
<evidence type="ECO:0000256" key="4">
    <source>
        <dbReference type="ARBA" id="ARBA00022692"/>
    </source>
</evidence>
<feature type="domain" description="Mechanosensitive ion channel MscS" evidence="8">
    <location>
        <begin position="183"/>
        <end position="252"/>
    </location>
</feature>
<evidence type="ECO:0000259" key="10">
    <source>
        <dbReference type="Pfam" id="PF21088"/>
    </source>
</evidence>
<dbReference type="GO" id="GO:0008381">
    <property type="term" value="F:mechanosensitive monoatomic ion channel activity"/>
    <property type="evidence" value="ECO:0007669"/>
    <property type="project" value="UniProtKB-ARBA"/>
</dbReference>
<keyword evidence="4 7" id="KW-0812">Transmembrane</keyword>
<evidence type="ECO:0000256" key="1">
    <source>
        <dbReference type="ARBA" id="ARBA00004651"/>
    </source>
</evidence>
<evidence type="ECO:0000256" key="5">
    <source>
        <dbReference type="ARBA" id="ARBA00022989"/>
    </source>
</evidence>
<dbReference type="eggNOG" id="COG0668">
    <property type="taxonomic scope" value="Bacteria"/>
</dbReference>
<dbReference type="Pfam" id="PF21082">
    <property type="entry name" value="MS_channel_3rd"/>
    <property type="match status" value="1"/>
</dbReference>
<feature type="transmembrane region" description="Helical" evidence="7">
    <location>
        <begin position="166"/>
        <end position="185"/>
    </location>
</feature>
<dbReference type="InterPro" id="IPR049142">
    <property type="entry name" value="MS_channel_1st"/>
</dbReference>
<dbReference type="InterPro" id="IPR006686">
    <property type="entry name" value="MscS_channel_CS"/>
</dbReference>
<dbReference type="OrthoDB" id="9775207at2"/>
<keyword evidence="5 7" id="KW-1133">Transmembrane helix</keyword>
<dbReference type="Gene3D" id="3.30.70.100">
    <property type="match status" value="1"/>
</dbReference>
<dbReference type="InterPro" id="IPR049278">
    <property type="entry name" value="MS_channel_C"/>
</dbReference>
<evidence type="ECO:0000256" key="7">
    <source>
        <dbReference type="SAM" id="Phobius"/>
    </source>
</evidence>
<protein>
    <submittedName>
        <fullName evidence="11">Small-conductance mechanosensitive channel</fullName>
    </submittedName>
</protein>
<dbReference type="Gene3D" id="1.10.287.1260">
    <property type="match status" value="1"/>
</dbReference>
<evidence type="ECO:0000256" key="6">
    <source>
        <dbReference type="ARBA" id="ARBA00023136"/>
    </source>
</evidence>
<comment type="similarity">
    <text evidence="2">Belongs to the MscS (TC 1.A.23) family.</text>
</comment>
<comment type="caution">
    <text evidence="11">The sequence shown here is derived from an EMBL/GenBank/DDBJ whole genome shotgun (WGS) entry which is preliminary data.</text>
</comment>
<dbReference type="AlphaFoldDB" id="Q1YRH7"/>
<evidence type="ECO:0000259" key="8">
    <source>
        <dbReference type="Pfam" id="PF00924"/>
    </source>
</evidence>
<dbReference type="InterPro" id="IPR010920">
    <property type="entry name" value="LSM_dom_sf"/>
</dbReference>
<dbReference type="InterPro" id="IPR045042">
    <property type="entry name" value="YnaI-like"/>
</dbReference>
<dbReference type="GO" id="GO:0005886">
    <property type="term" value="C:plasma membrane"/>
    <property type="evidence" value="ECO:0007669"/>
    <property type="project" value="UniProtKB-SubCell"/>
</dbReference>
<dbReference type="Gene3D" id="2.30.30.60">
    <property type="match status" value="1"/>
</dbReference>
<dbReference type="EMBL" id="AAPI01000005">
    <property type="protein sequence ID" value="EAS46631.1"/>
    <property type="molecule type" value="Genomic_DNA"/>
</dbReference>
<feature type="transmembrane region" description="Helical" evidence="7">
    <location>
        <begin position="96"/>
        <end position="114"/>
    </location>
</feature>
<dbReference type="Pfam" id="PF21088">
    <property type="entry name" value="MS_channel_1st"/>
    <property type="match status" value="1"/>
</dbReference>
<feature type="domain" description="Mechanosensitive ion channel transmembrane helices 2/3" evidence="10">
    <location>
        <begin position="141"/>
        <end position="182"/>
    </location>
</feature>
<dbReference type="PROSITE" id="PS01246">
    <property type="entry name" value="UPF0003"/>
    <property type="match status" value="1"/>
</dbReference>
<dbReference type="InterPro" id="IPR011066">
    <property type="entry name" value="MscS_channel_C_sf"/>
</dbReference>
<dbReference type="STRING" id="314287.GB2207_03304"/>
<dbReference type="InterPro" id="IPR023408">
    <property type="entry name" value="MscS_beta-dom_sf"/>
</dbReference>
<feature type="domain" description="Mechanosensitive ion channel MscS C-terminal" evidence="9">
    <location>
        <begin position="261"/>
        <end position="343"/>
    </location>
</feature>
<dbReference type="Proteomes" id="UP000005555">
    <property type="component" value="Unassembled WGS sequence"/>
</dbReference>
<feature type="transmembrane region" description="Helical" evidence="7">
    <location>
        <begin position="16"/>
        <end position="36"/>
    </location>
</feature>
<evidence type="ECO:0000313" key="11">
    <source>
        <dbReference type="EMBL" id="EAS46631.1"/>
    </source>
</evidence>
<evidence type="ECO:0000259" key="9">
    <source>
        <dbReference type="Pfam" id="PF21082"/>
    </source>
</evidence>
<dbReference type="SUPFAM" id="SSF82861">
    <property type="entry name" value="Mechanosensitive channel protein MscS (YggB), transmembrane region"/>
    <property type="match status" value="1"/>
</dbReference>
<comment type="subcellular location">
    <subcellularLocation>
        <location evidence="1">Cell membrane</location>
        <topology evidence="1">Multi-pass membrane protein</topology>
    </subcellularLocation>
</comment>
<keyword evidence="3" id="KW-1003">Cell membrane</keyword>
<dbReference type="InterPro" id="IPR011014">
    <property type="entry name" value="MscS_channel_TM-2"/>
</dbReference>
<evidence type="ECO:0000256" key="2">
    <source>
        <dbReference type="ARBA" id="ARBA00008017"/>
    </source>
</evidence>
<dbReference type="SUPFAM" id="SSF82689">
    <property type="entry name" value="Mechanosensitive channel protein MscS (YggB), C-terminal domain"/>
    <property type="match status" value="1"/>
</dbReference>
<keyword evidence="12" id="KW-1185">Reference proteome</keyword>
<accession>Q1YRH7</accession>